<evidence type="ECO:0000313" key="1">
    <source>
        <dbReference type="EMBL" id="KAK1116818.1"/>
    </source>
</evidence>
<sequence length="69" mass="8055">MHSSGNGTMVDCIIRGIPGPYDDIVPWQTSDACHRKWKQRGCHRSRSMACRNWIETIPITFQNKRSEFF</sequence>
<keyword evidence="2" id="KW-1185">Reference proteome</keyword>
<gene>
    <name evidence="1" type="ORF">K0M31_018097</name>
</gene>
<name>A0AA40FD54_9HYME</name>
<dbReference type="AlphaFoldDB" id="A0AA40FD54"/>
<accession>A0AA40FD54</accession>
<protein>
    <submittedName>
        <fullName evidence="1">Uncharacterized protein</fullName>
    </submittedName>
</protein>
<comment type="caution">
    <text evidence="1">The sequence shown here is derived from an EMBL/GenBank/DDBJ whole genome shotgun (WGS) entry which is preliminary data.</text>
</comment>
<organism evidence="1 2">
    <name type="scientific">Melipona bicolor</name>
    <dbReference type="NCBI Taxonomy" id="60889"/>
    <lineage>
        <taxon>Eukaryota</taxon>
        <taxon>Metazoa</taxon>
        <taxon>Ecdysozoa</taxon>
        <taxon>Arthropoda</taxon>
        <taxon>Hexapoda</taxon>
        <taxon>Insecta</taxon>
        <taxon>Pterygota</taxon>
        <taxon>Neoptera</taxon>
        <taxon>Endopterygota</taxon>
        <taxon>Hymenoptera</taxon>
        <taxon>Apocrita</taxon>
        <taxon>Aculeata</taxon>
        <taxon>Apoidea</taxon>
        <taxon>Anthophila</taxon>
        <taxon>Apidae</taxon>
        <taxon>Melipona</taxon>
    </lineage>
</organism>
<reference evidence="1" key="1">
    <citation type="submission" date="2021-10" db="EMBL/GenBank/DDBJ databases">
        <title>Melipona bicolor Genome sequencing and assembly.</title>
        <authorList>
            <person name="Araujo N.S."/>
            <person name="Arias M.C."/>
        </authorList>
    </citation>
    <scope>NUCLEOTIDE SEQUENCE</scope>
    <source>
        <strain evidence="1">USP_2M_L1-L4_2017</strain>
        <tissue evidence="1">Whole body</tissue>
    </source>
</reference>
<evidence type="ECO:0000313" key="2">
    <source>
        <dbReference type="Proteomes" id="UP001177670"/>
    </source>
</evidence>
<dbReference type="EMBL" id="JAHYIQ010000062">
    <property type="protein sequence ID" value="KAK1116818.1"/>
    <property type="molecule type" value="Genomic_DNA"/>
</dbReference>
<proteinExistence type="predicted"/>
<dbReference type="Proteomes" id="UP001177670">
    <property type="component" value="Unassembled WGS sequence"/>
</dbReference>